<dbReference type="GO" id="GO:0008703">
    <property type="term" value="F:5-amino-6-(5-phosphoribosylamino)uracil reductase activity"/>
    <property type="evidence" value="ECO:0007669"/>
    <property type="project" value="InterPro"/>
</dbReference>
<feature type="domain" description="Bacterial bifunctional deaminase-reductase C-terminal" evidence="1">
    <location>
        <begin position="2"/>
        <end position="181"/>
    </location>
</feature>
<dbReference type="Pfam" id="PF01872">
    <property type="entry name" value="RibD_C"/>
    <property type="match status" value="1"/>
</dbReference>
<proteinExistence type="predicted"/>
<name>A0A2S7T094_9BACT</name>
<organism evidence="2 3">
    <name type="scientific">Flavipsychrobacter stenotrophus</name>
    <dbReference type="NCBI Taxonomy" id="2077091"/>
    <lineage>
        <taxon>Bacteria</taxon>
        <taxon>Pseudomonadati</taxon>
        <taxon>Bacteroidota</taxon>
        <taxon>Chitinophagia</taxon>
        <taxon>Chitinophagales</taxon>
        <taxon>Chitinophagaceae</taxon>
        <taxon>Flavipsychrobacter</taxon>
    </lineage>
</organism>
<comment type="caution">
    <text evidence="2">The sequence shown here is derived from an EMBL/GenBank/DDBJ whole genome shotgun (WGS) entry which is preliminary data.</text>
</comment>
<dbReference type="PANTHER" id="PTHR38011:SF11">
    <property type="entry name" value="2,5-DIAMINO-6-RIBOSYLAMINO-4(3H)-PYRIMIDINONE 5'-PHOSPHATE REDUCTASE"/>
    <property type="match status" value="1"/>
</dbReference>
<reference evidence="2 3" key="1">
    <citation type="submission" date="2018-01" db="EMBL/GenBank/DDBJ databases">
        <title>A novel member of the phylum Bacteroidetes isolated from glacier ice.</title>
        <authorList>
            <person name="Liu Q."/>
            <person name="Xin Y.-H."/>
        </authorList>
    </citation>
    <scope>NUCLEOTIDE SEQUENCE [LARGE SCALE GENOMIC DNA]</scope>
    <source>
        <strain evidence="2 3">RB1R16</strain>
    </source>
</reference>
<dbReference type="SUPFAM" id="SSF53597">
    <property type="entry name" value="Dihydrofolate reductase-like"/>
    <property type="match status" value="1"/>
</dbReference>
<accession>A0A2S7T094</accession>
<dbReference type="InterPro" id="IPR002734">
    <property type="entry name" value="RibDG_C"/>
</dbReference>
<dbReference type="PANTHER" id="PTHR38011">
    <property type="entry name" value="DIHYDROFOLATE REDUCTASE FAMILY PROTEIN (AFU_ORTHOLOGUE AFUA_8G06820)"/>
    <property type="match status" value="1"/>
</dbReference>
<dbReference type="Proteomes" id="UP000239872">
    <property type="component" value="Unassembled WGS sequence"/>
</dbReference>
<dbReference type="GO" id="GO:0009231">
    <property type="term" value="P:riboflavin biosynthetic process"/>
    <property type="evidence" value="ECO:0007669"/>
    <property type="project" value="InterPro"/>
</dbReference>
<protein>
    <submittedName>
        <fullName evidence="2">Pyrimidine reductase</fullName>
    </submittedName>
</protein>
<gene>
    <name evidence="2" type="ORF">CJD36_000360</name>
</gene>
<sequence length="191" mass="20882">MRKIIVTEFMTLDGVVEAPGGNETVHPNGGWQHEYGAPDTGKYKVDELGSVGALLLGRKTYDLFAGYWPGQAGSAFGDQMNQLPKYVVSASLEKADWNNSIILKDVVNEVAELKTTSGGDILVYGSATLVKSLLQNDLVDELRLMIFPVSIGGGLRLFDDDLKLKKFKLKHSQVFESGVVVLEYLTIDLNS</sequence>
<keyword evidence="3" id="KW-1185">Reference proteome</keyword>
<dbReference type="InterPro" id="IPR024072">
    <property type="entry name" value="DHFR-like_dom_sf"/>
</dbReference>
<evidence type="ECO:0000313" key="2">
    <source>
        <dbReference type="EMBL" id="PQJ12245.1"/>
    </source>
</evidence>
<dbReference type="InterPro" id="IPR050765">
    <property type="entry name" value="Riboflavin_Biosynth_HTPR"/>
</dbReference>
<dbReference type="EMBL" id="PPSL01000001">
    <property type="protein sequence ID" value="PQJ12245.1"/>
    <property type="molecule type" value="Genomic_DNA"/>
</dbReference>
<evidence type="ECO:0000259" key="1">
    <source>
        <dbReference type="Pfam" id="PF01872"/>
    </source>
</evidence>
<dbReference type="AlphaFoldDB" id="A0A2S7T094"/>
<dbReference type="OrthoDB" id="195113at2"/>
<evidence type="ECO:0000313" key="3">
    <source>
        <dbReference type="Proteomes" id="UP000239872"/>
    </source>
</evidence>
<dbReference type="Gene3D" id="3.40.430.10">
    <property type="entry name" value="Dihydrofolate Reductase, subunit A"/>
    <property type="match status" value="1"/>
</dbReference>
<dbReference type="RefSeq" id="WP_105037129.1">
    <property type="nucleotide sequence ID" value="NZ_PPSL01000001.1"/>
</dbReference>